<dbReference type="EC" id="3.1.26.5" evidence="6"/>
<evidence type="ECO:0000256" key="5">
    <source>
        <dbReference type="ARBA" id="ARBA00022884"/>
    </source>
</evidence>
<keyword evidence="2" id="KW-0540">Nuclease</keyword>
<gene>
    <name evidence="7" type="primary">rnpA</name>
    <name evidence="7" type="ORF">ENV38_05770</name>
</gene>
<dbReference type="GO" id="GO:0030677">
    <property type="term" value="C:ribonuclease P complex"/>
    <property type="evidence" value="ECO:0007669"/>
    <property type="project" value="TreeGrafter"/>
</dbReference>
<dbReference type="InterPro" id="IPR000100">
    <property type="entry name" value="RNase_P"/>
</dbReference>
<dbReference type="NCBIfam" id="TIGR00188">
    <property type="entry name" value="rnpA"/>
    <property type="match status" value="1"/>
</dbReference>
<sequence length="108" mass="12456">MKISTLKAAEVKKLVKEGKWKKLDFYTICYAPSQDLKFAFSATKEVKTKVMRNRIKRLLKEAIRTSNLSIKAGHFLIIGNPQLLNMKFQDLKIQLKMDLESLIQSPSQ</sequence>
<reference evidence="7" key="1">
    <citation type="journal article" date="2020" name="mSystems">
        <title>Genome- and Community-Level Interaction Insights into Carbon Utilization and Element Cycling Functions of Hydrothermarchaeota in Hydrothermal Sediment.</title>
        <authorList>
            <person name="Zhou Z."/>
            <person name="Liu Y."/>
            <person name="Xu W."/>
            <person name="Pan J."/>
            <person name="Luo Z.H."/>
            <person name="Li M."/>
        </authorList>
    </citation>
    <scope>NUCLEOTIDE SEQUENCE [LARGE SCALE GENOMIC DNA]</scope>
    <source>
        <strain evidence="7">SpSt-754</strain>
    </source>
</reference>
<proteinExistence type="predicted"/>
<dbReference type="PANTHER" id="PTHR33992:SF1">
    <property type="entry name" value="RIBONUCLEASE P PROTEIN COMPONENT"/>
    <property type="match status" value="1"/>
</dbReference>
<dbReference type="EMBL" id="DTGD01000218">
    <property type="protein sequence ID" value="HGB36393.1"/>
    <property type="molecule type" value="Genomic_DNA"/>
</dbReference>
<keyword evidence="4 7" id="KW-0378">Hydrolase</keyword>
<dbReference type="Pfam" id="PF00825">
    <property type="entry name" value="Ribonuclease_P"/>
    <property type="match status" value="1"/>
</dbReference>
<dbReference type="InterPro" id="IPR020568">
    <property type="entry name" value="Ribosomal_Su5_D2-typ_SF"/>
</dbReference>
<evidence type="ECO:0000313" key="7">
    <source>
        <dbReference type="EMBL" id="HGB36393.1"/>
    </source>
</evidence>
<evidence type="ECO:0000256" key="2">
    <source>
        <dbReference type="ARBA" id="ARBA00022722"/>
    </source>
</evidence>
<dbReference type="GO" id="GO:0004526">
    <property type="term" value="F:ribonuclease P activity"/>
    <property type="evidence" value="ECO:0007669"/>
    <property type="project" value="UniProtKB-UniRule"/>
</dbReference>
<evidence type="ECO:0000256" key="4">
    <source>
        <dbReference type="ARBA" id="ARBA00022801"/>
    </source>
</evidence>
<comment type="caution">
    <text evidence="7">The sequence shown here is derived from an EMBL/GenBank/DDBJ whole genome shotgun (WGS) entry which is preliminary data.</text>
</comment>
<protein>
    <recommendedName>
        <fullName evidence="6">Ribonuclease P protein component</fullName>
        <ecNumber evidence="6">3.1.26.5</ecNumber>
    </recommendedName>
</protein>
<dbReference type="Gene3D" id="3.30.230.10">
    <property type="match status" value="1"/>
</dbReference>
<keyword evidence="1" id="KW-0819">tRNA processing</keyword>
<dbReference type="PANTHER" id="PTHR33992">
    <property type="entry name" value="RIBONUCLEASE P PROTEIN COMPONENT"/>
    <property type="match status" value="1"/>
</dbReference>
<dbReference type="GO" id="GO:0000049">
    <property type="term" value="F:tRNA binding"/>
    <property type="evidence" value="ECO:0007669"/>
    <property type="project" value="InterPro"/>
</dbReference>
<keyword evidence="3" id="KW-0255">Endonuclease</keyword>
<dbReference type="AlphaFoldDB" id="A0A7V3KPK1"/>
<keyword evidence="5" id="KW-0694">RNA-binding</keyword>
<dbReference type="InterPro" id="IPR014721">
    <property type="entry name" value="Ribsml_uS5_D2-typ_fold_subgr"/>
</dbReference>
<evidence type="ECO:0000256" key="3">
    <source>
        <dbReference type="ARBA" id="ARBA00022759"/>
    </source>
</evidence>
<organism evidence="7">
    <name type="scientific">candidate division WOR-3 bacterium</name>
    <dbReference type="NCBI Taxonomy" id="2052148"/>
    <lineage>
        <taxon>Bacteria</taxon>
        <taxon>Bacteria division WOR-3</taxon>
    </lineage>
</organism>
<evidence type="ECO:0000256" key="1">
    <source>
        <dbReference type="ARBA" id="ARBA00022694"/>
    </source>
</evidence>
<dbReference type="GO" id="GO:0042781">
    <property type="term" value="F:3'-tRNA processing endoribonuclease activity"/>
    <property type="evidence" value="ECO:0007669"/>
    <property type="project" value="TreeGrafter"/>
</dbReference>
<dbReference type="SUPFAM" id="SSF54211">
    <property type="entry name" value="Ribosomal protein S5 domain 2-like"/>
    <property type="match status" value="1"/>
</dbReference>
<name>A0A7V3KPK1_UNCW3</name>
<evidence type="ECO:0000256" key="6">
    <source>
        <dbReference type="NCBIfam" id="TIGR00188"/>
    </source>
</evidence>
<accession>A0A7V3KPK1</accession>